<gene>
    <name evidence="2" type="ORF">D1831_06180</name>
</gene>
<dbReference type="PANTHER" id="PTHR33594">
    <property type="entry name" value="SUPERFAMILY HYDROLASE, PUTATIVE (AFU_ORTHOLOGUE AFUA_1G03035)-RELATED"/>
    <property type="match status" value="1"/>
</dbReference>
<evidence type="ECO:0000313" key="2">
    <source>
        <dbReference type="EMBL" id="RRK10647.1"/>
    </source>
</evidence>
<dbReference type="CDD" id="cd00077">
    <property type="entry name" value="HDc"/>
    <property type="match status" value="1"/>
</dbReference>
<dbReference type="Gene3D" id="1.10.472.50">
    <property type="entry name" value="HD-domain/PDEase-like"/>
    <property type="match status" value="1"/>
</dbReference>
<dbReference type="InterPro" id="IPR003607">
    <property type="entry name" value="HD/PDEase_dom"/>
</dbReference>
<dbReference type="EMBL" id="QWZQ01000016">
    <property type="protein sequence ID" value="RRK10647.1"/>
    <property type="molecule type" value="Genomic_DNA"/>
</dbReference>
<dbReference type="Proteomes" id="UP000283633">
    <property type="component" value="Unassembled WGS sequence"/>
</dbReference>
<evidence type="ECO:0000313" key="3">
    <source>
        <dbReference type="Proteomes" id="UP000283633"/>
    </source>
</evidence>
<dbReference type="Pfam" id="PF01966">
    <property type="entry name" value="HD"/>
    <property type="match status" value="1"/>
</dbReference>
<reference evidence="2 3" key="1">
    <citation type="submission" date="2018-08" db="EMBL/GenBank/DDBJ databases">
        <title>Genome Lactobacillus garii FI11369.</title>
        <authorList>
            <person name="Diaz M."/>
            <person name="Narbad A."/>
        </authorList>
    </citation>
    <scope>NUCLEOTIDE SEQUENCE [LARGE SCALE GENOMIC DNA]</scope>
    <source>
        <strain evidence="2 3">FI11369</strain>
    </source>
</reference>
<organism evidence="2 3">
    <name type="scientific">Lactiplantibacillus garii</name>
    <dbReference type="NCBI Taxonomy" id="2306423"/>
    <lineage>
        <taxon>Bacteria</taxon>
        <taxon>Bacillati</taxon>
        <taxon>Bacillota</taxon>
        <taxon>Bacilli</taxon>
        <taxon>Lactobacillales</taxon>
        <taxon>Lactobacillaceae</taxon>
        <taxon>Lactiplantibacillus</taxon>
    </lineage>
</organism>
<dbReference type="AlphaFoldDB" id="A0A426D7U4"/>
<comment type="caution">
    <text evidence="2">The sequence shown here is derived from an EMBL/GenBank/DDBJ whole genome shotgun (WGS) entry which is preliminary data.</text>
</comment>
<dbReference type="SMART" id="SM00471">
    <property type="entry name" value="HDc"/>
    <property type="match status" value="1"/>
</dbReference>
<feature type="domain" description="HD/PDEase" evidence="1">
    <location>
        <begin position="22"/>
        <end position="137"/>
    </location>
</feature>
<keyword evidence="3" id="KW-1185">Reference proteome</keyword>
<dbReference type="Gene3D" id="1.20.58.1910">
    <property type="match status" value="1"/>
</dbReference>
<accession>A0A426D7U4</accession>
<dbReference type="RefSeq" id="WP_125072060.1">
    <property type="nucleotide sequence ID" value="NZ_QWZQ01000016.1"/>
</dbReference>
<name>A0A426D7U4_9LACO</name>
<proteinExistence type="predicted"/>
<protein>
    <submittedName>
        <fullName evidence="2">HD domain-containing protein</fullName>
    </submittedName>
</protein>
<dbReference type="SUPFAM" id="SSF109604">
    <property type="entry name" value="HD-domain/PDEase-like"/>
    <property type="match status" value="1"/>
</dbReference>
<dbReference type="InterPro" id="IPR006674">
    <property type="entry name" value="HD_domain"/>
</dbReference>
<evidence type="ECO:0000259" key="1">
    <source>
        <dbReference type="SMART" id="SM00471"/>
    </source>
</evidence>
<dbReference type="OrthoDB" id="9797344at2"/>
<sequence>MISDGQLAAIKTYALASLARDRSGHGRDHLERVNRLAHRLATAEGANLNLTLAAAWLHDVIDDKLMADPAAAHAALSQHLTQLAVLARDQAAIFAIIDHMSFSQSFNGPQKLSLEGQIVQDADRLDAIGAIGIARALYYSGHVGEKIYDPAVAPRQHLTKEQYRNQPGTAINHFYEKLFKLADLMNTASARRLAEQRTAVMHAFVDQFKAEWRADDALAD</sequence>
<dbReference type="PANTHER" id="PTHR33594:SF1">
    <property type="entry name" value="HD_PDEASE DOMAIN-CONTAINING PROTEIN"/>
    <property type="match status" value="1"/>
</dbReference>